<evidence type="ECO:0000256" key="8">
    <source>
        <dbReference type="PIRSR" id="PIRSR001123-2"/>
    </source>
</evidence>
<evidence type="ECO:0000256" key="6">
    <source>
        <dbReference type="PIRNR" id="PIRNR001123"/>
    </source>
</evidence>
<dbReference type="GO" id="GO:0004177">
    <property type="term" value="F:aminopeptidase activity"/>
    <property type="evidence" value="ECO:0007669"/>
    <property type="project" value="UniProtKB-UniRule"/>
</dbReference>
<evidence type="ECO:0000256" key="4">
    <source>
        <dbReference type="ARBA" id="ARBA00022723"/>
    </source>
</evidence>
<dbReference type="EMBL" id="DSUT01000042">
    <property type="protein sequence ID" value="HGK27760.1"/>
    <property type="molecule type" value="Genomic_DNA"/>
</dbReference>
<feature type="binding site" evidence="8">
    <location>
        <position position="319"/>
    </location>
    <ligand>
        <name>Zn(2+)</name>
        <dbReference type="ChEBI" id="CHEBI:29105"/>
        <label>2</label>
    </ligand>
</feature>
<comment type="similarity">
    <text evidence="1 6">Belongs to the peptidase M42 family.</text>
</comment>
<dbReference type="GO" id="GO:0046872">
    <property type="term" value="F:metal ion binding"/>
    <property type="evidence" value="ECO:0007669"/>
    <property type="project" value="UniProtKB-UniRule"/>
</dbReference>
<dbReference type="PANTHER" id="PTHR32481">
    <property type="entry name" value="AMINOPEPTIDASE"/>
    <property type="match status" value="1"/>
</dbReference>
<keyword evidence="3" id="KW-0645">Protease</keyword>
<evidence type="ECO:0000256" key="2">
    <source>
        <dbReference type="ARBA" id="ARBA00022438"/>
    </source>
</evidence>
<dbReference type="AlphaFoldDB" id="A0A7C4GFW3"/>
<evidence type="ECO:0000256" key="3">
    <source>
        <dbReference type="ARBA" id="ARBA00022670"/>
    </source>
</evidence>
<evidence type="ECO:0000256" key="5">
    <source>
        <dbReference type="ARBA" id="ARBA00022801"/>
    </source>
</evidence>
<evidence type="ECO:0000256" key="7">
    <source>
        <dbReference type="PIRSR" id="PIRSR001123-1"/>
    </source>
</evidence>
<dbReference type="Gene3D" id="3.40.630.10">
    <property type="entry name" value="Zn peptidases"/>
    <property type="match status" value="1"/>
</dbReference>
<dbReference type="PANTHER" id="PTHR32481:SF0">
    <property type="entry name" value="AMINOPEPTIDASE YPDE-RELATED"/>
    <property type="match status" value="1"/>
</dbReference>
<protein>
    <submittedName>
        <fullName evidence="9">M42 family peptidase</fullName>
    </submittedName>
</protein>
<dbReference type="InterPro" id="IPR023367">
    <property type="entry name" value="Peptidase_M42_dom2"/>
</dbReference>
<dbReference type="InterPro" id="IPR051464">
    <property type="entry name" value="Peptidase_M42_aminopept"/>
</dbReference>
<dbReference type="PIRSF" id="PIRSF001123">
    <property type="entry name" value="PepA_GA"/>
    <property type="match status" value="1"/>
</dbReference>
<dbReference type="InterPro" id="IPR008007">
    <property type="entry name" value="Peptidase_M42"/>
</dbReference>
<accession>A0A7C4GFW3</accession>
<evidence type="ECO:0000313" key="9">
    <source>
        <dbReference type="EMBL" id="HGK27760.1"/>
    </source>
</evidence>
<dbReference type="SUPFAM" id="SSF53187">
    <property type="entry name" value="Zn-dependent exopeptidases"/>
    <property type="match status" value="1"/>
</dbReference>
<keyword evidence="5" id="KW-0378">Hydrolase</keyword>
<feature type="binding site" evidence="8">
    <location>
        <position position="177"/>
    </location>
    <ligand>
        <name>Zn(2+)</name>
        <dbReference type="ChEBI" id="CHEBI:29105"/>
        <label>1</label>
    </ligand>
</feature>
<feature type="binding site" evidence="8">
    <location>
        <position position="232"/>
    </location>
    <ligand>
        <name>Zn(2+)</name>
        <dbReference type="ChEBI" id="CHEBI:29105"/>
        <label>1</label>
    </ligand>
</feature>
<dbReference type="Pfam" id="PF05343">
    <property type="entry name" value="Peptidase_M42"/>
    <property type="match status" value="1"/>
</dbReference>
<evidence type="ECO:0000256" key="1">
    <source>
        <dbReference type="ARBA" id="ARBA00006272"/>
    </source>
</evidence>
<comment type="caution">
    <text evidence="9">The sequence shown here is derived from an EMBL/GenBank/DDBJ whole genome shotgun (WGS) entry which is preliminary data.</text>
</comment>
<feature type="binding site" evidence="8">
    <location>
        <position position="63"/>
    </location>
    <ligand>
        <name>Zn(2+)</name>
        <dbReference type="ChEBI" id="CHEBI:29105"/>
        <label>1</label>
    </ligand>
</feature>
<name>A0A7C4GFW3_UNCW3</name>
<feature type="active site" description="Proton acceptor" evidence="7">
    <location>
        <position position="209"/>
    </location>
</feature>
<gene>
    <name evidence="9" type="ORF">ENS41_02255</name>
</gene>
<proteinExistence type="inferred from homology"/>
<dbReference type="Gene3D" id="2.40.30.40">
    <property type="entry name" value="Peptidase M42, domain 2"/>
    <property type="match status" value="1"/>
</dbReference>
<dbReference type="SUPFAM" id="SSF101821">
    <property type="entry name" value="Aminopeptidase/glucanase lid domain"/>
    <property type="match status" value="1"/>
</dbReference>
<comment type="cofactor">
    <cofactor evidence="8">
        <name>a divalent metal cation</name>
        <dbReference type="ChEBI" id="CHEBI:60240"/>
    </cofactor>
    <text evidence="8">Binds 2 divalent metal cations per subunit.</text>
</comment>
<feature type="binding site" evidence="8">
    <location>
        <position position="210"/>
    </location>
    <ligand>
        <name>Zn(2+)</name>
        <dbReference type="ChEBI" id="CHEBI:29105"/>
        <label>2</label>
    </ligand>
</feature>
<keyword evidence="4 8" id="KW-0479">Metal-binding</keyword>
<dbReference type="CDD" id="cd05656">
    <property type="entry name" value="M42_Frv"/>
    <property type="match status" value="1"/>
</dbReference>
<feature type="binding site" evidence="8">
    <location>
        <position position="177"/>
    </location>
    <ligand>
        <name>Zn(2+)</name>
        <dbReference type="ChEBI" id="CHEBI:29105"/>
        <label>2</label>
    </ligand>
</feature>
<keyword evidence="2" id="KW-0031">Aminopeptidase</keyword>
<dbReference type="GO" id="GO:0006508">
    <property type="term" value="P:proteolysis"/>
    <property type="evidence" value="ECO:0007669"/>
    <property type="project" value="UniProtKB-KW"/>
</dbReference>
<sequence length="355" mass="38697">MADRRLLKELTEAFGPSGFETEPGRIMARELGQSGEVMRDGLGSVICRVKGSAERPRVMVSAHMDEIGFMVKEVTRDGYIRFLPIGGWSPQVLLGQRVRVRTRRGDFAGVIGTRPPHELTEEEKKQLPTIEKMFIDIGASEGIDVAAETGVRPGDPIVPDAPFTEMVNGLMMAKAWDDRGGCAIIVEAVRQLAARAHPNTVFFVGSAQEEVGLRGARTAAELAEPDVALALDVSLCGENPDRARKDVVERLGNGAAILVHDNSMIPNIRLRDWVIELAEKEGIRHHLTTVRGGYDTGAVHVLRGGVPSLVIGWPTRYIHAHAGIAAESDYDAAVRLLLAILERLDQCTSDSLRSF</sequence>
<organism evidence="9">
    <name type="scientific">candidate division WOR-3 bacterium</name>
    <dbReference type="NCBI Taxonomy" id="2052148"/>
    <lineage>
        <taxon>Bacteria</taxon>
        <taxon>Bacteria division WOR-3</taxon>
    </lineage>
</organism>
<reference evidence="9" key="1">
    <citation type="journal article" date="2020" name="mSystems">
        <title>Genome- and Community-Level Interaction Insights into Carbon Utilization and Element Cycling Functions of Hydrothermarchaeota in Hydrothermal Sediment.</title>
        <authorList>
            <person name="Zhou Z."/>
            <person name="Liu Y."/>
            <person name="Xu W."/>
            <person name="Pan J."/>
            <person name="Luo Z.H."/>
            <person name="Li M."/>
        </authorList>
    </citation>
    <scope>NUCLEOTIDE SEQUENCE [LARGE SCALE GENOMIC DNA]</scope>
    <source>
        <strain evidence="9">SpSt-488</strain>
    </source>
</reference>